<dbReference type="InterPro" id="IPR002938">
    <property type="entry name" value="FAD-bd"/>
</dbReference>
<evidence type="ECO:0000256" key="2">
    <source>
        <dbReference type="ARBA" id="ARBA00022630"/>
    </source>
</evidence>
<dbReference type="GO" id="GO:0071949">
    <property type="term" value="F:FAD binding"/>
    <property type="evidence" value="ECO:0007669"/>
    <property type="project" value="InterPro"/>
</dbReference>
<dbReference type="EMBL" id="CP053985">
    <property type="protein sequence ID" value="QKH38256.1"/>
    <property type="molecule type" value="Genomic_DNA"/>
</dbReference>
<reference evidence="5 6" key="1">
    <citation type="submission" date="2020-05" db="EMBL/GenBank/DDBJ databases">
        <title>FDA dAtabase for Regulatory Grade micrObial Sequences (FDA-ARGOS): Supporting development and validation of Infectious Disease Dx tests.</title>
        <authorList>
            <person name="Sproer C."/>
            <person name="Gronow S."/>
            <person name="Severitt S."/>
            <person name="Schroder I."/>
            <person name="Tallon L."/>
            <person name="Sadzewicz L."/>
            <person name="Zhao X."/>
            <person name="Vavikolanu K."/>
            <person name="Mehta A."/>
            <person name="Aluvathingal J."/>
            <person name="Nadendla S."/>
            <person name="Myers T."/>
            <person name="Yan Y."/>
            <person name="Sichtig H."/>
        </authorList>
    </citation>
    <scope>NUCLEOTIDE SEQUENCE [LARGE SCALE GENOMIC DNA]</scope>
    <source>
        <strain evidence="5 6">FDAARGOS_790</strain>
    </source>
</reference>
<dbReference type="PANTHER" id="PTHR43004:SF19">
    <property type="entry name" value="BINDING MONOOXYGENASE, PUTATIVE (JCVI)-RELATED"/>
    <property type="match status" value="1"/>
</dbReference>
<dbReference type="AlphaFoldDB" id="A0A7D4I3R4"/>
<organism evidence="5 6">
    <name type="scientific">Achromobacter pestifer</name>
    <dbReference type="NCBI Taxonomy" id="1353889"/>
    <lineage>
        <taxon>Bacteria</taxon>
        <taxon>Pseudomonadati</taxon>
        <taxon>Pseudomonadota</taxon>
        <taxon>Betaproteobacteria</taxon>
        <taxon>Burkholderiales</taxon>
        <taxon>Alcaligenaceae</taxon>
        <taxon>Achromobacter</taxon>
    </lineage>
</organism>
<dbReference type="RefSeq" id="WP_173147416.1">
    <property type="nucleotide sequence ID" value="NZ_CP053985.1"/>
</dbReference>
<dbReference type="KEGG" id="apes:FOC84_26295"/>
<dbReference type="Gene3D" id="3.50.50.60">
    <property type="entry name" value="FAD/NAD(P)-binding domain"/>
    <property type="match status" value="1"/>
</dbReference>
<dbReference type="InterPro" id="IPR036188">
    <property type="entry name" value="FAD/NAD-bd_sf"/>
</dbReference>
<dbReference type="SUPFAM" id="SSF51905">
    <property type="entry name" value="FAD/NAD(P)-binding domain"/>
    <property type="match status" value="1"/>
</dbReference>
<evidence type="ECO:0000256" key="3">
    <source>
        <dbReference type="ARBA" id="ARBA00022827"/>
    </source>
</evidence>
<dbReference type="PRINTS" id="PR00420">
    <property type="entry name" value="RNGMNOXGNASE"/>
</dbReference>
<dbReference type="GO" id="GO:0016709">
    <property type="term" value="F:oxidoreductase activity, acting on paired donors, with incorporation or reduction of molecular oxygen, NAD(P)H as one donor, and incorporation of one atom of oxygen"/>
    <property type="evidence" value="ECO:0007669"/>
    <property type="project" value="UniProtKB-ARBA"/>
</dbReference>
<feature type="domain" description="FAD-binding" evidence="4">
    <location>
        <begin position="5"/>
        <end position="333"/>
    </location>
</feature>
<protein>
    <submittedName>
        <fullName evidence="5">FAD-dependent monooxygenase</fullName>
    </submittedName>
</protein>
<sequence>MVIATTVLVVGAGPAGLLTAAELQRRGVQCLLIDAHERPLEWDRATVVHPRSLEIFDSLGIVEPLLAAGVKQRGARIHADGKVLGEIDLNLCGSRYPYNIGISEEVTESILADYLASHGGGVQRASKLVDLQERPDGMLARIEQPDGNIEVLADWVIGCDGHHSTVRELTGIEQDGHDISQPWAVFDAAISGWPEIFEANYAYLDRIPVILTALPGQRWRVYLRPSAEDSDLVADALSTLRRYLPEANFEDVAHPARFHCYTKVARQFRAGRVLLAGDAAHTCSPAQGHGMNSGLHDAVNLAWKLALVCGGQCSDSLLDSYQAERRPAAQRVLASGDEAEGAQLATDPDVLRERNAAIRKAFEDGASQHHEAVAEAELDIDYRDSPIVMGDRHDPVSPGQRLPDQIPIRLAAGGAGMLHERTHRKGHTVFILGGPRTSADMLAQVRAAIEPLSDGAIIEAVVALTANADMDGVDGYLDLSVAGRLGVRHILVLAVRADGHVGLRAEERHVETLGAYVELLRAPAPGMALAS</sequence>
<keyword evidence="6" id="KW-1185">Reference proteome</keyword>
<name>A0A7D4I3R4_9BURK</name>
<evidence type="ECO:0000256" key="1">
    <source>
        <dbReference type="ARBA" id="ARBA00001974"/>
    </source>
</evidence>
<comment type="cofactor">
    <cofactor evidence="1">
        <name>FAD</name>
        <dbReference type="ChEBI" id="CHEBI:57692"/>
    </cofactor>
</comment>
<keyword evidence="3" id="KW-0274">FAD</keyword>
<evidence type="ECO:0000313" key="6">
    <source>
        <dbReference type="Proteomes" id="UP000500970"/>
    </source>
</evidence>
<keyword evidence="2" id="KW-0285">Flavoprotein</keyword>
<dbReference type="InterPro" id="IPR050641">
    <property type="entry name" value="RIFMO-like"/>
</dbReference>
<dbReference type="PANTHER" id="PTHR43004">
    <property type="entry name" value="TRK SYSTEM POTASSIUM UPTAKE PROTEIN"/>
    <property type="match status" value="1"/>
</dbReference>
<proteinExistence type="predicted"/>
<dbReference type="Gene3D" id="3.30.70.2450">
    <property type="match status" value="1"/>
</dbReference>
<keyword evidence="5" id="KW-0560">Oxidoreductase</keyword>
<accession>A0A7D4I3R4</accession>
<dbReference type="Proteomes" id="UP000500970">
    <property type="component" value="Chromosome"/>
</dbReference>
<evidence type="ECO:0000313" key="5">
    <source>
        <dbReference type="EMBL" id="QKH38256.1"/>
    </source>
</evidence>
<keyword evidence="5" id="KW-0503">Monooxygenase</keyword>
<evidence type="ECO:0000259" key="4">
    <source>
        <dbReference type="Pfam" id="PF01494"/>
    </source>
</evidence>
<gene>
    <name evidence="5" type="ORF">FOC84_26295</name>
</gene>
<dbReference type="Pfam" id="PF01494">
    <property type="entry name" value="FAD_binding_3"/>
    <property type="match status" value="1"/>
</dbReference>